<reference evidence="1" key="1">
    <citation type="submission" date="2019-08" db="EMBL/GenBank/DDBJ databases">
        <authorList>
            <person name="Kucharzyk K."/>
            <person name="Murdoch R.W."/>
            <person name="Higgins S."/>
            <person name="Loffler F."/>
        </authorList>
    </citation>
    <scope>NUCLEOTIDE SEQUENCE</scope>
</reference>
<comment type="caution">
    <text evidence="1">The sequence shown here is derived from an EMBL/GenBank/DDBJ whole genome shotgun (WGS) entry which is preliminary data.</text>
</comment>
<sequence length="169" mass="19684">MNQFKCLDGFLHHFLLGRCGQYQTVKQHILFGNPYRLCSMNDFLPNGKTILSFFRNAPLIHGQSENAGAIFSGNGQYPLHRALFPIDRVNNWLSIILPQHRLDNFRVRGVNLYRQIDQIADRLDSPQHHFLFINIRQTKIDVKNVSPFFFLFDSQLFNKGKLSAAQLFF</sequence>
<dbReference type="EMBL" id="VSSQ01061842">
    <property type="protein sequence ID" value="MPN15130.1"/>
    <property type="molecule type" value="Genomic_DNA"/>
</dbReference>
<name>A0A645FMF9_9ZZZZ</name>
<accession>A0A645FMF9</accession>
<protein>
    <submittedName>
        <fullName evidence="1">Uncharacterized protein</fullName>
    </submittedName>
</protein>
<gene>
    <name evidence="1" type="ORF">SDC9_162459</name>
</gene>
<proteinExistence type="predicted"/>
<evidence type="ECO:0000313" key="1">
    <source>
        <dbReference type="EMBL" id="MPN15130.1"/>
    </source>
</evidence>
<dbReference type="AlphaFoldDB" id="A0A645FMF9"/>
<organism evidence="1">
    <name type="scientific">bioreactor metagenome</name>
    <dbReference type="NCBI Taxonomy" id="1076179"/>
    <lineage>
        <taxon>unclassified sequences</taxon>
        <taxon>metagenomes</taxon>
        <taxon>ecological metagenomes</taxon>
    </lineage>
</organism>